<dbReference type="PIRSF" id="PIRSF003107">
    <property type="entry name" value="PhoU"/>
    <property type="match status" value="1"/>
</dbReference>
<dbReference type="FunFam" id="1.20.58.220:FF:000004">
    <property type="entry name" value="Phosphate-specific transport system accessory protein PhoU"/>
    <property type="match status" value="1"/>
</dbReference>
<dbReference type="PANTHER" id="PTHR42930">
    <property type="entry name" value="PHOSPHATE-SPECIFIC TRANSPORT SYSTEM ACCESSORY PROTEIN PHOU"/>
    <property type="match status" value="1"/>
</dbReference>
<evidence type="ECO:0000259" key="8">
    <source>
        <dbReference type="Pfam" id="PF01895"/>
    </source>
</evidence>
<dbReference type="InterPro" id="IPR026022">
    <property type="entry name" value="PhoU_dom"/>
</dbReference>
<evidence type="ECO:0000256" key="3">
    <source>
        <dbReference type="ARBA" id="ARBA00011738"/>
    </source>
</evidence>
<keyword evidence="4 7" id="KW-0813">Transport</keyword>
<evidence type="ECO:0000256" key="4">
    <source>
        <dbReference type="ARBA" id="ARBA00022448"/>
    </source>
</evidence>
<feature type="domain" description="PhoU" evidence="8">
    <location>
        <begin position="37"/>
        <end position="121"/>
    </location>
</feature>
<evidence type="ECO:0000256" key="7">
    <source>
        <dbReference type="PIRNR" id="PIRNR003107"/>
    </source>
</evidence>
<comment type="caution">
    <text evidence="9">The sequence shown here is derived from an EMBL/GenBank/DDBJ whole genome shotgun (WGS) entry which is preliminary data.</text>
</comment>
<dbReference type="SUPFAM" id="SSF109755">
    <property type="entry name" value="PhoU-like"/>
    <property type="match status" value="1"/>
</dbReference>
<keyword evidence="5 7" id="KW-0963">Cytoplasm</keyword>
<accession>A0A832MKC2</accession>
<dbReference type="GO" id="GO:0005737">
    <property type="term" value="C:cytoplasm"/>
    <property type="evidence" value="ECO:0007669"/>
    <property type="project" value="UniProtKB-SubCell"/>
</dbReference>
<dbReference type="InterPro" id="IPR028366">
    <property type="entry name" value="PhoU"/>
</dbReference>
<sequence>MIGFRQPGPLDPLIPSGAPRVERHFQQELEALKEQLLLMGGRAEAIVGKAVEAVARRDAALAEEVFADDRAIDRMENDIEERCAVLFATQQPMAGDLRFLMSALKISNDLERVGDHAVNIAGSARRLAEAPQLKPLADVPRMAELAAAMLHDALNAFVRRDAATARLLVRRDDDVDALNRQIFRELLAQMMDDPAAVSRAMELILVARNLERVADLATNVAEEVVFIAEARIIKHHAEDPAEGPGGGPA</sequence>
<dbReference type="Gene3D" id="1.20.58.220">
    <property type="entry name" value="Phosphate transport system protein phou homolog 2, domain 2"/>
    <property type="match status" value="2"/>
</dbReference>
<name>A0A832MKC2_UNCEI</name>
<evidence type="ECO:0000313" key="9">
    <source>
        <dbReference type="EMBL" id="HGZ43657.1"/>
    </source>
</evidence>
<evidence type="ECO:0000256" key="2">
    <source>
        <dbReference type="ARBA" id="ARBA00008107"/>
    </source>
</evidence>
<gene>
    <name evidence="9" type="primary">phoU</name>
    <name evidence="9" type="ORF">ENR23_09565</name>
</gene>
<comment type="subunit">
    <text evidence="3 7">Homodimer.</text>
</comment>
<feature type="domain" description="PhoU" evidence="8">
    <location>
        <begin position="140"/>
        <end position="224"/>
    </location>
</feature>
<protein>
    <recommendedName>
        <fullName evidence="7">Phosphate-specific transport system accessory protein PhoU</fullName>
    </recommendedName>
</protein>
<dbReference type="GO" id="GO:0006817">
    <property type="term" value="P:phosphate ion transport"/>
    <property type="evidence" value="ECO:0007669"/>
    <property type="project" value="UniProtKB-KW"/>
</dbReference>
<comment type="subcellular location">
    <subcellularLocation>
        <location evidence="1 7">Cytoplasm</location>
    </subcellularLocation>
</comment>
<organism evidence="9">
    <name type="scientific">Eiseniibacteriota bacterium</name>
    <dbReference type="NCBI Taxonomy" id="2212470"/>
    <lineage>
        <taxon>Bacteria</taxon>
        <taxon>Candidatus Eiseniibacteriota</taxon>
    </lineage>
</organism>
<dbReference type="PANTHER" id="PTHR42930:SF3">
    <property type="entry name" value="PHOSPHATE-SPECIFIC TRANSPORT SYSTEM ACCESSORY PROTEIN PHOU"/>
    <property type="match status" value="1"/>
</dbReference>
<proteinExistence type="inferred from homology"/>
<dbReference type="EMBL" id="DSQF01000019">
    <property type="protein sequence ID" value="HGZ43657.1"/>
    <property type="molecule type" value="Genomic_DNA"/>
</dbReference>
<dbReference type="Pfam" id="PF01895">
    <property type="entry name" value="PhoU"/>
    <property type="match status" value="2"/>
</dbReference>
<comment type="similarity">
    <text evidence="2 7">Belongs to the PhoU family.</text>
</comment>
<dbReference type="InterPro" id="IPR038078">
    <property type="entry name" value="PhoU-like_sf"/>
</dbReference>
<evidence type="ECO:0000256" key="5">
    <source>
        <dbReference type="ARBA" id="ARBA00022490"/>
    </source>
</evidence>
<reference evidence="9" key="1">
    <citation type="journal article" date="2020" name="mSystems">
        <title>Genome- and Community-Level Interaction Insights into Carbon Utilization and Element Cycling Functions of Hydrothermarchaeota in Hydrothermal Sediment.</title>
        <authorList>
            <person name="Zhou Z."/>
            <person name="Liu Y."/>
            <person name="Xu W."/>
            <person name="Pan J."/>
            <person name="Luo Z.H."/>
            <person name="Li M."/>
        </authorList>
    </citation>
    <scope>NUCLEOTIDE SEQUENCE [LARGE SCALE GENOMIC DNA]</scope>
    <source>
        <strain evidence="9">SpSt-381</strain>
    </source>
</reference>
<dbReference type="GO" id="GO:0030643">
    <property type="term" value="P:intracellular phosphate ion homeostasis"/>
    <property type="evidence" value="ECO:0007669"/>
    <property type="project" value="InterPro"/>
</dbReference>
<evidence type="ECO:0000256" key="6">
    <source>
        <dbReference type="ARBA" id="ARBA00022592"/>
    </source>
</evidence>
<keyword evidence="6 7" id="KW-0592">Phosphate transport</keyword>
<comment type="function">
    <text evidence="7">Plays a role in the regulation of phosphate uptake.</text>
</comment>
<dbReference type="NCBIfam" id="TIGR02135">
    <property type="entry name" value="phoU_full"/>
    <property type="match status" value="1"/>
</dbReference>
<dbReference type="AlphaFoldDB" id="A0A832MKC2"/>
<dbReference type="GO" id="GO:0045936">
    <property type="term" value="P:negative regulation of phosphate metabolic process"/>
    <property type="evidence" value="ECO:0007669"/>
    <property type="project" value="InterPro"/>
</dbReference>
<evidence type="ECO:0000256" key="1">
    <source>
        <dbReference type="ARBA" id="ARBA00004496"/>
    </source>
</evidence>